<sequence>MPLIWMLFFSIFAFFLGKHLQSFFGFDPPYSLFYGGLLFQLFSILNLFFCLVLFLSILILPRFRSKLQK</sequence>
<accession>A0A396ZBU1</accession>
<protein>
    <submittedName>
        <fullName evidence="2">Uncharacterized protein</fullName>
    </submittedName>
</protein>
<name>A0A396ZBU1_9LEPT</name>
<keyword evidence="1" id="KW-0812">Transmembrane</keyword>
<evidence type="ECO:0000313" key="3">
    <source>
        <dbReference type="Proteomes" id="UP000265798"/>
    </source>
</evidence>
<dbReference type="EMBL" id="QHCT01000001">
    <property type="protein sequence ID" value="RHX92731.1"/>
    <property type="molecule type" value="Genomic_DNA"/>
</dbReference>
<gene>
    <name evidence="2" type="ORF">DLM75_06045</name>
</gene>
<keyword evidence="1" id="KW-1133">Transmembrane helix</keyword>
<dbReference type="Proteomes" id="UP000265798">
    <property type="component" value="Unassembled WGS sequence"/>
</dbReference>
<keyword evidence="1" id="KW-0472">Membrane</keyword>
<comment type="caution">
    <text evidence="2">The sequence shown here is derived from an EMBL/GenBank/DDBJ whole genome shotgun (WGS) entry which is preliminary data.</text>
</comment>
<evidence type="ECO:0000313" key="2">
    <source>
        <dbReference type="EMBL" id="RHX92731.1"/>
    </source>
</evidence>
<organism evidence="2 3">
    <name type="scientific">Leptospira stimsonii</name>
    <dbReference type="NCBI Taxonomy" id="2202203"/>
    <lineage>
        <taxon>Bacteria</taxon>
        <taxon>Pseudomonadati</taxon>
        <taxon>Spirochaetota</taxon>
        <taxon>Spirochaetia</taxon>
        <taxon>Leptospirales</taxon>
        <taxon>Leptospiraceae</taxon>
        <taxon>Leptospira</taxon>
    </lineage>
</organism>
<feature type="transmembrane region" description="Helical" evidence="1">
    <location>
        <begin position="32"/>
        <end position="60"/>
    </location>
</feature>
<proteinExistence type="predicted"/>
<evidence type="ECO:0000256" key="1">
    <source>
        <dbReference type="SAM" id="Phobius"/>
    </source>
</evidence>
<reference evidence="3" key="1">
    <citation type="submission" date="2018-05" db="EMBL/GenBank/DDBJ databases">
        <title>Leptospira yasudae sp. nov. and Leptospira stimsonii sp. nov., two pathogenic species of the genus Leptospira isolated from environmental sources.</title>
        <authorList>
            <person name="Casanovas-Massana A."/>
            <person name="Hamond C."/>
            <person name="Santos L.A."/>
            <person name="Hacker K.P."/>
            <person name="Balassiano I."/>
            <person name="Medeiros M.A."/>
            <person name="Reis M.G."/>
            <person name="Ko A.I."/>
            <person name="Wunder E.A."/>
        </authorList>
    </citation>
    <scope>NUCLEOTIDE SEQUENCE [LARGE SCALE GENOMIC DNA]</scope>
    <source>
        <strain evidence="3">Yale</strain>
    </source>
</reference>
<dbReference type="AlphaFoldDB" id="A0A396ZBU1"/>